<dbReference type="PANTHER" id="PTHR13696:SF96">
    <property type="entry name" value="COBQ_COBB_MIND_PARA NUCLEOTIDE BINDING DOMAIN-CONTAINING PROTEIN"/>
    <property type="match status" value="1"/>
</dbReference>
<dbReference type="EMBL" id="JACDXJ010000004">
    <property type="protein sequence ID" value="MBA1159346.1"/>
    <property type="molecule type" value="Genomic_DNA"/>
</dbReference>
<dbReference type="NCBIfam" id="NF041546">
    <property type="entry name" value="ParA_partition"/>
    <property type="match status" value="1"/>
</dbReference>
<evidence type="ECO:0000259" key="1">
    <source>
        <dbReference type="Pfam" id="PF01656"/>
    </source>
</evidence>
<dbReference type="InterPro" id="IPR048089">
    <property type="entry name" value="McdA"/>
</dbReference>
<feature type="domain" description="CobQ/CobB/MinD/ParA nucleotide binding" evidence="1">
    <location>
        <begin position="5"/>
        <end position="183"/>
    </location>
</feature>
<dbReference type="Pfam" id="PF01656">
    <property type="entry name" value="CbiA"/>
    <property type="match status" value="1"/>
</dbReference>
<name>A0A838BXP9_9HYPH</name>
<dbReference type="InterPro" id="IPR027417">
    <property type="entry name" value="P-loop_NTPase"/>
</dbReference>
<dbReference type="PIRSF" id="PIRSF009320">
    <property type="entry name" value="Nuc_binding_HP_1000"/>
    <property type="match status" value="1"/>
</dbReference>
<organism evidence="2 3">
    <name type="scientific">Microvirga mediterraneensis</name>
    <dbReference type="NCBI Taxonomy" id="2754695"/>
    <lineage>
        <taxon>Bacteria</taxon>
        <taxon>Pseudomonadati</taxon>
        <taxon>Pseudomonadota</taxon>
        <taxon>Alphaproteobacteria</taxon>
        <taxon>Hyphomicrobiales</taxon>
        <taxon>Methylobacteriaceae</taxon>
        <taxon>Microvirga</taxon>
    </lineage>
</organism>
<dbReference type="InterPro" id="IPR002586">
    <property type="entry name" value="CobQ/CobB/MinD/ParA_Nub-bd_dom"/>
</dbReference>
<gene>
    <name evidence="2" type="ORF">H0S73_25040</name>
</gene>
<comment type="caution">
    <text evidence="2">The sequence shown here is derived from an EMBL/GenBank/DDBJ whole genome shotgun (WGS) entry which is preliminary data.</text>
</comment>
<evidence type="ECO:0000313" key="3">
    <source>
        <dbReference type="Proteomes" id="UP000572984"/>
    </source>
</evidence>
<dbReference type="Proteomes" id="UP000572984">
    <property type="component" value="Unassembled WGS sequence"/>
</dbReference>
<dbReference type="InterPro" id="IPR050678">
    <property type="entry name" value="DNA_Partitioning_ATPase"/>
</dbReference>
<dbReference type="SUPFAM" id="SSF52540">
    <property type="entry name" value="P-loop containing nucleoside triphosphate hydrolases"/>
    <property type="match status" value="1"/>
</dbReference>
<dbReference type="CDD" id="cd02042">
    <property type="entry name" value="ParAB_family"/>
    <property type="match status" value="1"/>
</dbReference>
<dbReference type="PANTHER" id="PTHR13696">
    <property type="entry name" value="P-LOOP CONTAINING NUCLEOSIDE TRIPHOSPHATE HYDROLASE"/>
    <property type="match status" value="1"/>
</dbReference>
<proteinExistence type="predicted"/>
<evidence type="ECO:0000313" key="2">
    <source>
        <dbReference type="EMBL" id="MBA1159346.1"/>
    </source>
</evidence>
<keyword evidence="3" id="KW-1185">Reference proteome</keyword>
<dbReference type="RefSeq" id="WP_181054935.1">
    <property type="nucleotide sequence ID" value="NZ_JACDXJ010000004.1"/>
</dbReference>
<reference evidence="2 3" key="1">
    <citation type="submission" date="2020-07" db="EMBL/GenBank/DDBJ databases">
        <title>Draft genome and description of Microvirga mediterraneensis Marseille-Q2068 sp. nov.</title>
        <authorList>
            <person name="Boxberger M."/>
        </authorList>
    </citation>
    <scope>NUCLEOTIDE SEQUENCE [LARGE SCALE GENOMIC DNA]</scope>
    <source>
        <strain evidence="2 3">Marseille-Q2068</strain>
    </source>
</reference>
<dbReference type="Gene3D" id="3.40.50.300">
    <property type="entry name" value="P-loop containing nucleotide triphosphate hydrolases"/>
    <property type="match status" value="1"/>
</dbReference>
<sequence length="228" mass="24606">MILGVLNQKGGVGKTSLATNLAHTYATQGARVLLVDADPQSKSATRWSSAREIEQLFPVIGMAKPTLHKDLPAVARNYDLTIIDGAPQLAEIGRSILLASDMIVIPVQPSPYDVWSAADTVDLIREARVFKENLKAVFVVNRKIANTAIGRDVTEALAQHEIPTLKTHLVQRVVYAESAAQGLAVEEMEPDSQAAKEIRQVASEIRRAGDNYEAMLATVADTIGNPDG</sequence>
<protein>
    <submittedName>
        <fullName evidence="2">AAA family ATPase</fullName>
    </submittedName>
</protein>
<accession>A0A838BXP9</accession>
<dbReference type="AlphaFoldDB" id="A0A838BXP9"/>